<feature type="region of interest" description="Disordered" evidence="1">
    <location>
        <begin position="148"/>
        <end position="180"/>
    </location>
</feature>
<feature type="compositionally biased region" description="Low complexity" evidence="1">
    <location>
        <begin position="232"/>
        <end position="243"/>
    </location>
</feature>
<dbReference type="Proteomes" id="UP000037069">
    <property type="component" value="Unassembled WGS sequence"/>
</dbReference>
<organism evidence="2 3">
    <name type="scientific">Lucilia cuprina</name>
    <name type="common">Green bottle fly</name>
    <name type="synonym">Australian sheep blowfly</name>
    <dbReference type="NCBI Taxonomy" id="7375"/>
    <lineage>
        <taxon>Eukaryota</taxon>
        <taxon>Metazoa</taxon>
        <taxon>Ecdysozoa</taxon>
        <taxon>Arthropoda</taxon>
        <taxon>Hexapoda</taxon>
        <taxon>Insecta</taxon>
        <taxon>Pterygota</taxon>
        <taxon>Neoptera</taxon>
        <taxon>Endopterygota</taxon>
        <taxon>Diptera</taxon>
        <taxon>Brachycera</taxon>
        <taxon>Muscomorpha</taxon>
        <taxon>Oestroidea</taxon>
        <taxon>Calliphoridae</taxon>
        <taxon>Luciliinae</taxon>
        <taxon>Lucilia</taxon>
    </lineage>
</organism>
<feature type="region of interest" description="Disordered" evidence="1">
    <location>
        <begin position="222"/>
        <end position="243"/>
    </location>
</feature>
<dbReference type="AlphaFoldDB" id="A0A0L0CI05"/>
<protein>
    <submittedName>
        <fullName evidence="2">Uncharacterized protein</fullName>
    </submittedName>
</protein>
<feature type="compositionally biased region" description="Basic residues" evidence="1">
    <location>
        <begin position="157"/>
        <end position="180"/>
    </location>
</feature>
<reference evidence="2 3" key="1">
    <citation type="journal article" date="2015" name="Nat. Commun.">
        <title>Lucilia cuprina genome unlocks parasitic fly biology to underpin future interventions.</title>
        <authorList>
            <person name="Anstead C.A."/>
            <person name="Korhonen P.K."/>
            <person name="Young N.D."/>
            <person name="Hall R.S."/>
            <person name="Jex A.R."/>
            <person name="Murali S.C."/>
            <person name="Hughes D.S."/>
            <person name="Lee S.F."/>
            <person name="Perry T."/>
            <person name="Stroehlein A.J."/>
            <person name="Ansell B.R."/>
            <person name="Breugelmans B."/>
            <person name="Hofmann A."/>
            <person name="Qu J."/>
            <person name="Dugan S."/>
            <person name="Lee S.L."/>
            <person name="Chao H."/>
            <person name="Dinh H."/>
            <person name="Han Y."/>
            <person name="Doddapaneni H.V."/>
            <person name="Worley K.C."/>
            <person name="Muzny D.M."/>
            <person name="Ioannidis P."/>
            <person name="Waterhouse R.M."/>
            <person name="Zdobnov E.M."/>
            <person name="James P.J."/>
            <person name="Bagnall N.H."/>
            <person name="Kotze A.C."/>
            <person name="Gibbs R.A."/>
            <person name="Richards S."/>
            <person name="Batterham P."/>
            <person name="Gasser R.B."/>
        </authorList>
    </citation>
    <scope>NUCLEOTIDE SEQUENCE [LARGE SCALE GENOMIC DNA]</scope>
    <source>
        <strain evidence="2 3">LS</strain>
        <tissue evidence="2">Full body</tissue>
    </source>
</reference>
<dbReference type="EMBL" id="JRES01000440">
    <property type="protein sequence ID" value="KNC31134.1"/>
    <property type="molecule type" value="Genomic_DNA"/>
</dbReference>
<proteinExistence type="predicted"/>
<comment type="caution">
    <text evidence="2">The sequence shown here is derived from an EMBL/GenBank/DDBJ whole genome shotgun (WGS) entry which is preliminary data.</text>
</comment>
<evidence type="ECO:0000313" key="2">
    <source>
        <dbReference type="EMBL" id="KNC31134.1"/>
    </source>
</evidence>
<name>A0A0L0CI05_LUCCU</name>
<gene>
    <name evidence="2" type="ORF">FF38_13940</name>
</gene>
<dbReference type="OrthoDB" id="8023601at2759"/>
<sequence length="305" mass="34024">MSLTRRFSVKFSNILYTFVAFTVVIFTVDLHVQAKQVTLLPLTAQKVYQLLRKNYNLDAIPEGRVVTQGIAAVTGFTLGLKKAVGAAFLYDIITANITEDASNHTVPMYLTQEICFGSRAARSLYEAEAIAEAYSRLEEKDNTLQAAIRKSQEKRVTKPKRNRTKYNNRRRQKRPQRIKLIRPNHPEIVTANTYAETAASDASEQVGTQASQPTAANTATGALEETDLNAGTNMDTTSSTTTSTDNDQTITCIIYVFDKLILKYFTSLIFANGNLSYFSNNLQTSKTVIFGHAEFSIPTTNYRQN</sequence>
<accession>A0A0L0CI05</accession>
<evidence type="ECO:0000313" key="3">
    <source>
        <dbReference type="Proteomes" id="UP000037069"/>
    </source>
</evidence>
<keyword evidence="3" id="KW-1185">Reference proteome</keyword>
<evidence type="ECO:0000256" key="1">
    <source>
        <dbReference type="SAM" id="MobiDB-lite"/>
    </source>
</evidence>